<dbReference type="Pfam" id="PF01844">
    <property type="entry name" value="HNH"/>
    <property type="match status" value="1"/>
</dbReference>
<evidence type="ECO:0000256" key="1">
    <source>
        <dbReference type="SAM" id="MobiDB-lite"/>
    </source>
</evidence>
<accession>A0A2G9WZW9</accession>
<dbReference type="EMBL" id="NQVN01000004">
    <property type="protein sequence ID" value="PIO99660.1"/>
    <property type="molecule type" value="Genomic_DNA"/>
</dbReference>
<dbReference type="SMART" id="SM00507">
    <property type="entry name" value="HNHc"/>
    <property type="match status" value="1"/>
</dbReference>
<feature type="region of interest" description="Disordered" evidence="1">
    <location>
        <begin position="110"/>
        <end position="150"/>
    </location>
</feature>
<evidence type="ECO:0000313" key="3">
    <source>
        <dbReference type="EMBL" id="PIO99660.1"/>
    </source>
</evidence>
<comment type="caution">
    <text evidence="3">The sequence shown here is derived from an EMBL/GenBank/DDBJ whole genome shotgun (WGS) entry which is preliminary data.</text>
</comment>
<gene>
    <name evidence="3" type="ORF">CJ014_10170</name>
</gene>
<dbReference type="RefSeq" id="WP_100080359.1">
    <property type="nucleotide sequence ID" value="NZ_NQVN01000004.1"/>
</dbReference>
<dbReference type="GO" id="GO:0004519">
    <property type="term" value="F:endonuclease activity"/>
    <property type="evidence" value="ECO:0007669"/>
    <property type="project" value="InterPro"/>
</dbReference>
<dbReference type="CDD" id="cd00085">
    <property type="entry name" value="HNHc"/>
    <property type="match status" value="1"/>
</dbReference>
<protein>
    <recommendedName>
        <fullName evidence="2">HNH nuclease domain-containing protein</fullName>
    </recommendedName>
</protein>
<organism evidence="3 4">
    <name type="scientific">Pleomorphomonas carboxyditropha</name>
    <dbReference type="NCBI Taxonomy" id="2023338"/>
    <lineage>
        <taxon>Bacteria</taxon>
        <taxon>Pseudomonadati</taxon>
        <taxon>Pseudomonadota</taxon>
        <taxon>Alphaproteobacteria</taxon>
        <taxon>Hyphomicrobiales</taxon>
        <taxon>Pleomorphomonadaceae</taxon>
        <taxon>Pleomorphomonas</taxon>
    </lineage>
</organism>
<dbReference type="InterPro" id="IPR003615">
    <property type="entry name" value="HNH_nuc"/>
</dbReference>
<dbReference type="GO" id="GO:0008270">
    <property type="term" value="F:zinc ion binding"/>
    <property type="evidence" value="ECO:0007669"/>
    <property type="project" value="InterPro"/>
</dbReference>
<feature type="compositionally biased region" description="Polar residues" evidence="1">
    <location>
        <begin position="114"/>
        <end position="123"/>
    </location>
</feature>
<evidence type="ECO:0000313" key="4">
    <source>
        <dbReference type="Proteomes" id="UP000231070"/>
    </source>
</evidence>
<dbReference type="GO" id="GO:0003676">
    <property type="term" value="F:nucleic acid binding"/>
    <property type="evidence" value="ECO:0007669"/>
    <property type="project" value="InterPro"/>
</dbReference>
<dbReference type="InterPro" id="IPR002711">
    <property type="entry name" value="HNH"/>
</dbReference>
<feature type="domain" description="HNH nuclease" evidence="2">
    <location>
        <begin position="54"/>
        <end position="104"/>
    </location>
</feature>
<evidence type="ECO:0000259" key="2">
    <source>
        <dbReference type="SMART" id="SM00507"/>
    </source>
</evidence>
<dbReference type="AlphaFoldDB" id="A0A2G9WZW9"/>
<dbReference type="Gene3D" id="1.10.30.50">
    <property type="match status" value="1"/>
</dbReference>
<sequence length="169" mass="18672">MPTRPPRIAPCCGLTIAAGELCPCQRRRQQEARRAVDAKRPSATARGYDAAWRKVRSQFLAAHPRCVECGAAATEVDHIKPVAERPDLRLKWSNLRSFCKSCHSRRTARDQGFACQSTTQTANGHPEPTSRPPTPNRGVGNNFPAGRKTEPVSIASDFSEFANIFSRSR</sequence>
<reference evidence="3 4" key="1">
    <citation type="submission" date="2017-08" db="EMBL/GenBank/DDBJ databases">
        <title>Pleomorphomonas carboxidotrophicus sp. nov., a new mesophilic hydrogenogenic carboxidotroph.</title>
        <authorList>
            <person name="Esquivel-Elizondo S."/>
            <person name="Krajmalnik-Brown R."/>
            <person name="Maldonado J."/>
        </authorList>
    </citation>
    <scope>NUCLEOTIDE SEQUENCE [LARGE SCALE GENOMIC DNA]</scope>
    <source>
        <strain evidence="3 4">SVCO-16</strain>
    </source>
</reference>
<dbReference type="OrthoDB" id="5292295at2"/>
<proteinExistence type="predicted"/>
<name>A0A2G9WZW9_9HYPH</name>
<dbReference type="Proteomes" id="UP000231070">
    <property type="component" value="Unassembled WGS sequence"/>
</dbReference>
<keyword evidence="4" id="KW-1185">Reference proteome</keyword>